<dbReference type="InterPro" id="IPR021378">
    <property type="entry name" value="DUF3010"/>
</dbReference>
<dbReference type="RefSeq" id="WP_115055455.1">
    <property type="nucleotide sequence ID" value="NZ_JAUSZT010000003.1"/>
</dbReference>
<comment type="caution">
    <text evidence="1">The sequence shown here is derived from an EMBL/GenBank/DDBJ whole genome shotgun (WGS) entry which is preliminary data.</text>
</comment>
<gene>
    <name evidence="1" type="ORF">QFZ34_002031</name>
</gene>
<reference evidence="1 2" key="1">
    <citation type="submission" date="2023-07" db="EMBL/GenBank/DDBJ databases">
        <title>Comparative genomics of wheat-associated soil bacteria to identify genetic determinants of phenazine resistance.</title>
        <authorList>
            <person name="Mouncey N."/>
        </authorList>
    </citation>
    <scope>NUCLEOTIDE SEQUENCE [LARGE SCALE GENOMIC DNA]</scope>
    <source>
        <strain evidence="1 2">W4I11</strain>
    </source>
</reference>
<accession>A0ABU0S7Z0</accession>
<evidence type="ECO:0000313" key="2">
    <source>
        <dbReference type="Proteomes" id="UP001237780"/>
    </source>
</evidence>
<dbReference type="EMBL" id="JAUSZT010000003">
    <property type="protein sequence ID" value="MDQ0996849.1"/>
    <property type="molecule type" value="Genomic_DNA"/>
</dbReference>
<protein>
    <recommendedName>
        <fullName evidence="3">DUF3010 domain-containing protein</fullName>
    </recommendedName>
</protein>
<organism evidence="1 2">
    <name type="scientific">Phyllobacterium ifriqiyense</name>
    <dbReference type="NCBI Taxonomy" id="314238"/>
    <lineage>
        <taxon>Bacteria</taxon>
        <taxon>Pseudomonadati</taxon>
        <taxon>Pseudomonadota</taxon>
        <taxon>Alphaproteobacteria</taxon>
        <taxon>Hyphomicrobiales</taxon>
        <taxon>Phyllobacteriaceae</taxon>
        <taxon>Phyllobacterium</taxon>
    </lineage>
</organism>
<keyword evidence="2" id="KW-1185">Reference proteome</keyword>
<evidence type="ECO:0008006" key="3">
    <source>
        <dbReference type="Google" id="ProtNLM"/>
    </source>
</evidence>
<proteinExistence type="predicted"/>
<sequence length="140" mass="15001">MIVCGVDLKSSEARLVLVSVENNDPHLIPCKTKKLTLGDDKDSSAIKSFLQAIKTFAHENGVAVFAIKARAKGGQMGGGAISFKIETLFQLSDCDVVFVNATALSKFSKTNLGGIPDGVLKYQYDAYRCGVFQLAKAGRL</sequence>
<name>A0ABU0S7Z0_9HYPH</name>
<evidence type="ECO:0000313" key="1">
    <source>
        <dbReference type="EMBL" id="MDQ0996849.1"/>
    </source>
</evidence>
<dbReference type="Proteomes" id="UP001237780">
    <property type="component" value="Unassembled WGS sequence"/>
</dbReference>
<dbReference type="Pfam" id="PF11215">
    <property type="entry name" value="DUF3010"/>
    <property type="match status" value="1"/>
</dbReference>